<feature type="region of interest" description="Disordered" evidence="1">
    <location>
        <begin position="1"/>
        <end position="48"/>
    </location>
</feature>
<dbReference type="Proteomes" id="UP000772434">
    <property type="component" value="Unassembled WGS sequence"/>
</dbReference>
<keyword evidence="3" id="KW-1185">Reference proteome</keyword>
<evidence type="ECO:0000313" key="2">
    <source>
        <dbReference type="EMBL" id="KAF9062869.1"/>
    </source>
</evidence>
<sequence length="216" mass="23957">MSAYSSFGFDRPPYMSSLPPRPPPRLPSPPQAFYDGPSHYNPQDIEPGNTGILLNNRNYQVADRHIPGAFSKAHSLITKSKSSPIPNSQLWTIQRVAGDVDNAQAAVYYNVPDGSVTYRLFSAPNDQRAIEISESQGYIWTISVAKDDRSGSAGFAGKSLRIFTSIEGVDMYWTLDPDSTSGKVILAPWDTREAESQTWTLLREVDTQTWNPKGSR</sequence>
<dbReference type="AlphaFoldDB" id="A0A9P5U1X9"/>
<comment type="caution">
    <text evidence="2">The sequence shown here is derived from an EMBL/GenBank/DDBJ whole genome shotgun (WGS) entry which is preliminary data.</text>
</comment>
<gene>
    <name evidence="2" type="ORF">BDP27DRAFT_1368495</name>
</gene>
<proteinExistence type="predicted"/>
<dbReference type="OrthoDB" id="3101095at2759"/>
<organism evidence="2 3">
    <name type="scientific">Rhodocollybia butyracea</name>
    <dbReference type="NCBI Taxonomy" id="206335"/>
    <lineage>
        <taxon>Eukaryota</taxon>
        <taxon>Fungi</taxon>
        <taxon>Dikarya</taxon>
        <taxon>Basidiomycota</taxon>
        <taxon>Agaricomycotina</taxon>
        <taxon>Agaricomycetes</taxon>
        <taxon>Agaricomycetidae</taxon>
        <taxon>Agaricales</taxon>
        <taxon>Marasmiineae</taxon>
        <taxon>Omphalotaceae</taxon>
        <taxon>Rhodocollybia</taxon>
    </lineage>
</organism>
<evidence type="ECO:0000313" key="3">
    <source>
        <dbReference type="Proteomes" id="UP000772434"/>
    </source>
</evidence>
<dbReference type="EMBL" id="JADNRY010000160">
    <property type="protein sequence ID" value="KAF9062869.1"/>
    <property type="molecule type" value="Genomic_DNA"/>
</dbReference>
<evidence type="ECO:0000256" key="1">
    <source>
        <dbReference type="SAM" id="MobiDB-lite"/>
    </source>
</evidence>
<name>A0A9P5U1X9_9AGAR</name>
<feature type="compositionally biased region" description="Pro residues" evidence="1">
    <location>
        <begin position="19"/>
        <end position="30"/>
    </location>
</feature>
<reference evidence="2" key="1">
    <citation type="submission" date="2020-11" db="EMBL/GenBank/DDBJ databases">
        <authorList>
            <consortium name="DOE Joint Genome Institute"/>
            <person name="Ahrendt S."/>
            <person name="Riley R."/>
            <person name="Andreopoulos W."/>
            <person name="Labutti K."/>
            <person name="Pangilinan J."/>
            <person name="Ruiz-Duenas F.J."/>
            <person name="Barrasa J.M."/>
            <person name="Sanchez-Garcia M."/>
            <person name="Camarero S."/>
            <person name="Miyauchi S."/>
            <person name="Serrano A."/>
            <person name="Linde D."/>
            <person name="Babiker R."/>
            <person name="Drula E."/>
            <person name="Ayuso-Fernandez I."/>
            <person name="Pacheco R."/>
            <person name="Padilla G."/>
            <person name="Ferreira P."/>
            <person name="Barriuso J."/>
            <person name="Kellner H."/>
            <person name="Castanera R."/>
            <person name="Alfaro M."/>
            <person name="Ramirez L."/>
            <person name="Pisabarro A.G."/>
            <person name="Kuo A."/>
            <person name="Tritt A."/>
            <person name="Lipzen A."/>
            <person name="He G."/>
            <person name="Yan M."/>
            <person name="Ng V."/>
            <person name="Cullen D."/>
            <person name="Martin F."/>
            <person name="Rosso M.-N."/>
            <person name="Henrissat B."/>
            <person name="Hibbett D."/>
            <person name="Martinez A.T."/>
            <person name="Grigoriev I.V."/>
        </authorList>
    </citation>
    <scope>NUCLEOTIDE SEQUENCE</scope>
    <source>
        <strain evidence="2">AH 40177</strain>
    </source>
</reference>
<protein>
    <submittedName>
        <fullName evidence="2">Uncharacterized protein</fullName>
    </submittedName>
</protein>
<accession>A0A9P5U1X9</accession>